<reference evidence="3" key="1">
    <citation type="journal article" date="2019" name="Int. J. Syst. Evol. Microbiol.">
        <title>The Global Catalogue of Microorganisms (GCM) 10K type strain sequencing project: providing services to taxonomists for standard genome sequencing and annotation.</title>
        <authorList>
            <consortium name="The Broad Institute Genomics Platform"/>
            <consortium name="The Broad Institute Genome Sequencing Center for Infectious Disease"/>
            <person name="Wu L."/>
            <person name="Ma J."/>
        </authorList>
    </citation>
    <scope>NUCLEOTIDE SEQUENCE [LARGE SCALE GENOMIC DNA]</scope>
    <source>
        <strain evidence="3">JCM 13581</strain>
    </source>
</reference>
<accession>A0ABP5B1T8</accession>
<gene>
    <name evidence="2" type="ORF">GCM10009716_38900</name>
</gene>
<keyword evidence="1" id="KW-0472">Membrane</keyword>
<keyword evidence="1" id="KW-1133">Transmembrane helix</keyword>
<organism evidence="2 3">
    <name type="scientific">Streptomyces sodiiphilus</name>
    <dbReference type="NCBI Taxonomy" id="226217"/>
    <lineage>
        <taxon>Bacteria</taxon>
        <taxon>Bacillati</taxon>
        <taxon>Actinomycetota</taxon>
        <taxon>Actinomycetes</taxon>
        <taxon>Kitasatosporales</taxon>
        <taxon>Streptomycetaceae</taxon>
        <taxon>Streptomyces</taxon>
    </lineage>
</organism>
<proteinExistence type="predicted"/>
<evidence type="ECO:0000313" key="2">
    <source>
        <dbReference type="EMBL" id="GAA1927051.1"/>
    </source>
</evidence>
<name>A0ABP5B1T8_9ACTN</name>
<keyword evidence="1" id="KW-0812">Transmembrane</keyword>
<keyword evidence="3" id="KW-1185">Reference proteome</keyword>
<sequence>MQPKLMYVIIAVLTALVAALVGSVMTVVEGGRPTAAFRTGALTFAGSLTLLIVVMGAVGVVGS</sequence>
<dbReference type="Proteomes" id="UP001501303">
    <property type="component" value="Unassembled WGS sequence"/>
</dbReference>
<protein>
    <recommendedName>
        <fullName evidence="4">Integral membrane protein</fullName>
    </recommendedName>
</protein>
<evidence type="ECO:0000256" key="1">
    <source>
        <dbReference type="SAM" id="Phobius"/>
    </source>
</evidence>
<feature type="transmembrane region" description="Helical" evidence="1">
    <location>
        <begin position="40"/>
        <end position="61"/>
    </location>
</feature>
<evidence type="ECO:0000313" key="3">
    <source>
        <dbReference type="Proteomes" id="UP001501303"/>
    </source>
</evidence>
<evidence type="ECO:0008006" key="4">
    <source>
        <dbReference type="Google" id="ProtNLM"/>
    </source>
</evidence>
<comment type="caution">
    <text evidence="2">The sequence shown here is derived from an EMBL/GenBank/DDBJ whole genome shotgun (WGS) entry which is preliminary data.</text>
</comment>
<feature type="transmembrane region" description="Helical" evidence="1">
    <location>
        <begin position="6"/>
        <end position="28"/>
    </location>
</feature>
<dbReference type="EMBL" id="BAAAMJ010000046">
    <property type="protein sequence ID" value="GAA1927051.1"/>
    <property type="molecule type" value="Genomic_DNA"/>
</dbReference>
<dbReference type="RefSeq" id="WP_344264170.1">
    <property type="nucleotide sequence ID" value="NZ_BAAAMJ010000046.1"/>
</dbReference>